<protein>
    <submittedName>
        <fullName evidence="3">Uncharacterized protein</fullName>
    </submittedName>
</protein>
<dbReference type="InterPro" id="IPR012870">
    <property type="entry name" value="DUF1666"/>
</dbReference>
<comment type="caution">
    <text evidence="3">The sequence shown here is derived from an EMBL/GenBank/DDBJ whole genome shotgun (WGS) entry which is preliminary data.</text>
</comment>
<evidence type="ECO:0000313" key="4">
    <source>
        <dbReference type="Proteomes" id="UP001314170"/>
    </source>
</evidence>
<reference evidence="3 4" key="1">
    <citation type="submission" date="2024-01" db="EMBL/GenBank/DDBJ databases">
        <authorList>
            <person name="Waweru B."/>
        </authorList>
    </citation>
    <scope>NUCLEOTIDE SEQUENCE [LARGE SCALE GENOMIC DNA]</scope>
</reference>
<organism evidence="3 4">
    <name type="scientific">Dovyalis caffra</name>
    <dbReference type="NCBI Taxonomy" id="77055"/>
    <lineage>
        <taxon>Eukaryota</taxon>
        <taxon>Viridiplantae</taxon>
        <taxon>Streptophyta</taxon>
        <taxon>Embryophyta</taxon>
        <taxon>Tracheophyta</taxon>
        <taxon>Spermatophyta</taxon>
        <taxon>Magnoliopsida</taxon>
        <taxon>eudicotyledons</taxon>
        <taxon>Gunneridae</taxon>
        <taxon>Pentapetalae</taxon>
        <taxon>rosids</taxon>
        <taxon>fabids</taxon>
        <taxon>Malpighiales</taxon>
        <taxon>Salicaceae</taxon>
        <taxon>Flacourtieae</taxon>
        <taxon>Dovyalis</taxon>
    </lineage>
</organism>
<dbReference type="Proteomes" id="UP001314170">
    <property type="component" value="Unassembled WGS sequence"/>
</dbReference>
<dbReference type="AlphaFoldDB" id="A0AAV1SEL0"/>
<name>A0AAV1SEL0_9ROSI</name>
<feature type="compositionally biased region" description="Low complexity" evidence="2">
    <location>
        <begin position="372"/>
        <end position="386"/>
    </location>
</feature>
<proteinExistence type="predicted"/>
<evidence type="ECO:0000256" key="1">
    <source>
        <dbReference type="SAM" id="Coils"/>
    </source>
</evidence>
<evidence type="ECO:0000256" key="2">
    <source>
        <dbReference type="SAM" id="MobiDB-lite"/>
    </source>
</evidence>
<gene>
    <name evidence="3" type="ORF">DCAF_LOCUS22440</name>
</gene>
<dbReference type="PANTHER" id="PTHR46702">
    <property type="entry name" value="DNA LIGASE (DUF1666)-RELATED"/>
    <property type="match status" value="1"/>
</dbReference>
<dbReference type="EMBL" id="CAWUPB010001176">
    <property type="protein sequence ID" value="CAK7349720.1"/>
    <property type="molecule type" value="Genomic_DNA"/>
</dbReference>
<dbReference type="Pfam" id="PF07891">
    <property type="entry name" value="DUF1666"/>
    <property type="match status" value="1"/>
</dbReference>
<sequence>MVHGNLDFLTMTNSPKYHGLETWFATIVTRVLRILQKYQTFAVIDQEDYTKNWDTLFRKGAQNVRAAQVEEIIPHKNKTTLCVQSFSIRHRFGTCDQMEKLEKMLFGVANWRYVLQNARGTTRERVSKGNCQKAAALGILVVVSGTVDHLALCDVLDALKQRMRTNLNQKLNQNGYEYNFSDDEEEEEENETYVYYAQSTERDNIEADIIHGGEYESPALQFMPNNSTRTNQNHVEDFISTPEALLEEQDDSFDGGEMLSFHDSAAGSESEHDDADMVEEEIQTSDADSVHDSVPNQHGPTAPITKDLHKSAFMDSDENCSEDCINQEIESKKLKDTNLSVDEKFLILAPNRLESRKLQVQEMEEEEIFGDSCTVGSTSKSSSEWRSSIKDSGTEDPFSSSSRRSCPRWESYTVFQKYDEEMMFLDRISAQKLHETESLKSIHVNPRSISDRIVHKFSTINKKPSDFRQNPYHELEATYVAQICLTWEALNWNYKNFERKKDSQRDLDPGCPAHVAQQFQQFQVLLQRYVENEPYEQGRRPEVYARMRLLAPKLLLVPEYRDSQDDQRDDASFGSRISSAAFLMIMEDGIRTFMNFLKADKEKTCQILKAFFRRNRRGSVDPVLLQLMKKVNKKKKMKLKELRRARNCIRKRKLTVEEEMEILMGLIDLKLVSRVLRMTGIGEEQMHWCEEKMSKVRILEGKLQRDSSPLFSRHIDPHNTVLVDD</sequence>
<dbReference type="PANTHER" id="PTHR46702:SF2">
    <property type="entry name" value="DNA LIGASE (DUF1666)"/>
    <property type="match status" value="1"/>
</dbReference>
<feature type="coiled-coil region" evidence="1">
    <location>
        <begin position="625"/>
        <end position="659"/>
    </location>
</feature>
<keyword evidence="1" id="KW-0175">Coiled coil</keyword>
<feature type="region of interest" description="Disordered" evidence="2">
    <location>
        <begin position="369"/>
        <end position="405"/>
    </location>
</feature>
<evidence type="ECO:0000313" key="3">
    <source>
        <dbReference type="EMBL" id="CAK7349720.1"/>
    </source>
</evidence>
<keyword evidence="4" id="KW-1185">Reference proteome</keyword>
<accession>A0AAV1SEL0</accession>